<keyword evidence="2" id="KW-0479">Metal-binding</keyword>
<dbReference type="GO" id="GO:0005634">
    <property type="term" value="C:nucleus"/>
    <property type="evidence" value="ECO:0007669"/>
    <property type="project" value="UniProtKB-SubCell"/>
</dbReference>
<dbReference type="OrthoDB" id="3259198at2759"/>
<evidence type="ECO:0000256" key="2">
    <source>
        <dbReference type="ARBA" id="ARBA00022723"/>
    </source>
</evidence>
<dbReference type="EMBL" id="KN837193">
    <property type="protein sequence ID" value="KIJ35055.1"/>
    <property type="molecule type" value="Genomic_DNA"/>
</dbReference>
<keyword evidence="7" id="KW-1185">Reference proteome</keyword>
<organism evidence="6 7">
    <name type="scientific">Sphaerobolus stellatus (strain SS14)</name>
    <dbReference type="NCBI Taxonomy" id="990650"/>
    <lineage>
        <taxon>Eukaryota</taxon>
        <taxon>Fungi</taxon>
        <taxon>Dikarya</taxon>
        <taxon>Basidiomycota</taxon>
        <taxon>Agaricomycotina</taxon>
        <taxon>Agaricomycetes</taxon>
        <taxon>Phallomycetidae</taxon>
        <taxon>Geastrales</taxon>
        <taxon>Sphaerobolaceae</taxon>
        <taxon>Sphaerobolus</taxon>
    </lineage>
</organism>
<evidence type="ECO:0000313" key="6">
    <source>
        <dbReference type="EMBL" id="KIJ35055.1"/>
    </source>
</evidence>
<evidence type="ECO:0008006" key="8">
    <source>
        <dbReference type="Google" id="ProtNLM"/>
    </source>
</evidence>
<keyword evidence="3" id="KW-0863">Zinc-finger</keyword>
<dbReference type="InterPro" id="IPR012337">
    <property type="entry name" value="RNaseH-like_sf"/>
</dbReference>
<dbReference type="PANTHER" id="PTHR46481">
    <property type="entry name" value="ZINC FINGER BED DOMAIN-CONTAINING PROTEIN 4"/>
    <property type="match status" value="1"/>
</dbReference>
<dbReference type="InterPro" id="IPR052035">
    <property type="entry name" value="ZnF_BED_domain_contain"/>
</dbReference>
<evidence type="ECO:0000256" key="3">
    <source>
        <dbReference type="ARBA" id="ARBA00022771"/>
    </source>
</evidence>
<evidence type="ECO:0000313" key="7">
    <source>
        <dbReference type="Proteomes" id="UP000054279"/>
    </source>
</evidence>
<keyword evidence="4" id="KW-0862">Zinc</keyword>
<protein>
    <recommendedName>
        <fullName evidence="8">AC transposase</fullName>
    </recommendedName>
</protein>
<dbReference type="PANTHER" id="PTHR46481:SF10">
    <property type="entry name" value="ZINC FINGER BED DOMAIN-CONTAINING PROTEIN 39"/>
    <property type="match status" value="1"/>
</dbReference>
<proteinExistence type="predicted"/>
<dbReference type="HOGENOM" id="CLU_805511_0_0_1"/>
<evidence type="ECO:0000256" key="4">
    <source>
        <dbReference type="ARBA" id="ARBA00022833"/>
    </source>
</evidence>
<dbReference type="SUPFAM" id="SSF53098">
    <property type="entry name" value="Ribonuclease H-like"/>
    <property type="match status" value="1"/>
</dbReference>
<evidence type="ECO:0000256" key="1">
    <source>
        <dbReference type="ARBA" id="ARBA00004123"/>
    </source>
</evidence>
<name>A0A0C9VC09_SPHS4</name>
<reference evidence="6 7" key="1">
    <citation type="submission" date="2014-06" db="EMBL/GenBank/DDBJ databases">
        <title>Evolutionary Origins and Diversification of the Mycorrhizal Mutualists.</title>
        <authorList>
            <consortium name="DOE Joint Genome Institute"/>
            <consortium name="Mycorrhizal Genomics Consortium"/>
            <person name="Kohler A."/>
            <person name="Kuo A."/>
            <person name="Nagy L.G."/>
            <person name="Floudas D."/>
            <person name="Copeland A."/>
            <person name="Barry K.W."/>
            <person name="Cichocki N."/>
            <person name="Veneault-Fourrey C."/>
            <person name="LaButti K."/>
            <person name="Lindquist E.A."/>
            <person name="Lipzen A."/>
            <person name="Lundell T."/>
            <person name="Morin E."/>
            <person name="Murat C."/>
            <person name="Riley R."/>
            <person name="Ohm R."/>
            <person name="Sun H."/>
            <person name="Tunlid A."/>
            <person name="Henrissat B."/>
            <person name="Grigoriev I.V."/>
            <person name="Hibbett D.S."/>
            <person name="Martin F."/>
        </authorList>
    </citation>
    <scope>NUCLEOTIDE SEQUENCE [LARGE SCALE GENOMIC DNA]</scope>
    <source>
        <strain evidence="6 7">SS14</strain>
    </source>
</reference>
<accession>A0A0C9VC09</accession>
<sequence length="319" mass="36005">QTPWDQKEFEKLLVEWVIACDQPFEEVKRPELKSLLNYVHHHSTKLNVPSATTAKHRVMKLGEMTIDDLKKFITNLGSNVSLLLDAWTSGKGYTFMGIVMHYVSNEWLLEEVLIDFCELIGEHSGVNMAAAVYQTIDTLGLKGRIQSIVSDNAANNDTMMEELEHLFKKENIEFNAIHACGRCLPHTVHLAALKLLEGIGALSAGDMNKCNTAYQDTLNLTASKDNDLLITTSDDIQSDLDELSETELCRIIRAIQSSPQCHKQWMDEVEVAGRGTAGKLEVIVKMLILDVRTRWASTHQMCRMFFIILSLFESFTNDN</sequence>
<feature type="non-terminal residue" evidence="6">
    <location>
        <position position="319"/>
    </location>
</feature>
<dbReference type="GO" id="GO:0008270">
    <property type="term" value="F:zinc ion binding"/>
    <property type="evidence" value="ECO:0007669"/>
    <property type="project" value="UniProtKB-KW"/>
</dbReference>
<gene>
    <name evidence="6" type="ORF">M422DRAFT_181239</name>
</gene>
<dbReference type="Proteomes" id="UP000054279">
    <property type="component" value="Unassembled WGS sequence"/>
</dbReference>
<comment type="subcellular location">
    <subcellularLocation>
        <location evidence="1">Nucleus</location>
    </subcellularLocation>
</comment>
<dbReference type="AlphaFoldDB" id="A0A0C9VC09"/>
<evidence type="ECO:0000256" key="5">
    <source>
        <dbReference type="ARBA" id="ARBA00023242"/>
    </source>
</evidence>
<keyword evidence="5" id="KW-0539">Nucleus</keyword>